<organism evidence="3 4">
    <name type="scientific">Streptomyces inusitatus</name>
    <dbReference type="NCBI Taxonomy" id="68221"/>
    <lineage>
        <taxon>Bacteria</taxon>
        <taxon>Bacillati</taxon>
        <taxon>Actinomycetota</taxon>
        <taxon>Actinomycetes</taxon>
        <taxon>Kitasatosporales</taxon>
        <taxon>Streptomycetaceae</taxon>
        <taxon>Streptomyces</taxon>
    </lineage>
</organism>
<keyword evidence="4" id="KW-1185">Reference proteome</keyword>
<reference evidence="3" key="2">
    <citation type="submission" date="2020-09" db="EMBL/GenBank/DDBJ databases">
        <authorList>
            <person name="Sun Q."/>
            <person name="Ohkuma M."/>
        </authorList>
    </citation>
    <scope>NUCLEOTIDE SEQUENCE</scope>
    <source>
        <strain evidence="3">JCM 4988</strain>
    </source>
</reference>
<dbReference type="RefSeq" id="WP_190121929.1">
    <property type="nucleotide sequence ID" value="NZ_BMWG01000002.1"/>
</dbReference>
<proteinExistence type="predicted"/>
<feature type="region of interest" description="Disordered" evidence="1">
    <location>
        <begin position="95"/>
        <end position="124"/>
    </location>
</feature>
<evidence type="ECO:0008006" key="5">
    <source>
        <dbReference type="Google" id="ProtNLM"/>
    </source>
</evidence>
<keyword evidence="2" id="KW-0732">Signal</keyword>
<accession>A0A918PT16</accession>
<dbReference type="Proteomes" id="UP000630936">
    <property type="component" value="Unassembled WGS sequence"/>
</dbReference>
<evidence type="ECO:0000256" key="1">
    <source>
        <dbReference type="SAM" id="MobiDB-lite"/>
    </source>
</evidence>
<comment type="caution">
    <text evidence="3">The sequence shown here is derived from an EMBL/GenBank/DDBJ whole genome shotgun (WGS) entry which is preliminary data.</text>
</comment>
<reference evidence="3" key="1">
    <citation type="journal article" date="2014" name="Int. J. Syst. Evol. Microbiol.">
        <title>Complete genome sequence of Corynebacterium casei LMG S-19264T (=DSM 44701T), isolated from a smear-ripened cheese.</title>
        <authorList>
            <consortium name="US DOE Joint Genome Institute (JGI-PGF)"/>
            <person name="Walter F."/>
            <person name="Albersmeier A."/>
            <person name="Kalinowski J."/>
            <person name="Ruckert C."/>
        </authorList>
    </citation>
    <scope>NUCLEOTIDE SEQUENCE</scope>
    <source>
        <strain evidence="3">JCM 4988</strain>
    </source>
</reference>
<evidence type="ECO:0000313" key="3">
    <source>
        <dbReference type="EMBL" id="GGZ21721.1"/>
    </source>
</evidence>
<feature type="compositionally biased region" description="Basic and acidic residues" evidence="1">
    <location>
        <begin position="102"/>
        <end position="113"/>
    </location>
</feature>
<feature type="chain" id="PRO_5037848961" description="Lipoprotein" evidence="2">
    <location>
        <begin position="24"/>
        <end position="153"/>
    </location>
</feature>
<protein>
    <recommendedName>
        <fullName evidence="5">Lipoprotein</fullName>
    </recommendedName>
</protein>
<evidence type="ECO:0000313" key="4">
    <source>
        <dbReference type="Proteomes" id="UP000630936"/>
    </source>
</evidence>
<gene>
    <name evidence="3" type="ORF">GCM10010387_13570</name>
</gene>
<feature type="signal peptide" evidence="2">
    <location>
        <begin position="1"/>
        <end position="23"/>
    </location>
</feature>
<dbReference type="EMBL" id="BMWG01000002">
    <property type="protein sequence ID" value="GGZ21721.1"/>
    <property type="molecule type" value="Genomic_DNA"/>
</dbReference>
<name>A0A918PT16_9ACTN</name>
<dbReference type="PROSITE" id="PS51257">
    <property type="entry name" value="PROKAR_LIPOPROTEIN"/>
    <property type="match status" value="1"/>
</dbReference>
<sequence>MRKTLLLAALPVLALTGCTTETALNCTKKGMDSAVSVVWQPADFDRTGGATIRVCANGECEEATSRNPEDPFASLSIRLPEDIGPKKLPVELTVTPAKGGKPLKDTKTAELVKEQPNGPGCEPTVWRAAFRAHPEKGLISPEGLSLQPSRPAG</sequence>
<dbReference type="AlphaFoldDB" id="A0A918PT16"/>
<evidence type="ECO:0000256" key="2">
    <source>
        <dbReference type="SAM" id="SignalP"/>
    </source>
</evidence>